<evidence type="ECO:0000313" key="8">
    <source>
        <dbReference type="EMBL" id="PTF66699.1"/>
    </source>
</evidence>
<gene>
    <name evidence="5 8" type="primary">prmC</name>
    <name evidence="8" type="ORF">BUY34_04675</name>
</gene>
<name>A0A2T4LTL2_9STAP</name>
<dbReference type="InterPro" id="IPR040758">
    <property type="entry name" value="PrmC_N"/>
</dbReference>
<evidence type="ECO:0000259" key="7">
    <source>
        <dbReference type="Pfam" id="PF17827"/>
    </source>
</evidence>
<evidence type="ECO:0000313" key="9">
    <source>
        <dbReference type="Proteomes" id="UP000241208"/>
    </source>
</evidence>
<dbReference type="HAMAP" id="MF_02126">
    <property type="entry name" value="RF_methyltr_PrmC"/>
    <property type="match status" value="1"/>
</dbReference>
<evidence type="ECO:0000256" key="1">
    <source>
        <dbReference type="ARBA" id="ARBA00022603"/>
    </source>
</evidence>
<feature type="binding site" evidence="5">
    <location>
        <position position="185"/>
    </location>
    <ligand>
        <name>S-adenosyl-L-methionine</name>
        <dbReference type="ChEBI" id="CHEBI:59789"/>
    </ligand>
</feature>
<dbReference type="Pfam" id="PF17827">
    <property type="entry name" value="PrmC_N"/>
    <property type="match status" value="1"/>
</dbReference>
<sequence>MTVNYRERLKIAQSKCEAIGIEVTRAEWLMLDLFQWQKTDYLLHADEIMTEAHNVLFDNAEARMLQGEPIQYIVGTQSFYGEIFKVNEHCLIPRPETEEVLLHFYNLVKSGDKVVDIGTGSGNIPILLKKMNQYLDVLATDLYDAALSVAKDNAQYHDVDITFLQGDALNPLIEKNIKVNGLISNPPYIADSEKTLMEDTVLRYEPTSALFAENNGFQVYDKILEQLPDVLLPNAIVVFEIGYKQGLTLKKKIEEKYPAVCVQIIKDINNNDRIISFEW</sequence>
<comment type="caution">
    <text evidence="8">The sequence shown here is derived from an EMBL/GenBank/DDBJ whole genome shotgun (WGS) entry which is preliminary data.</text>
</comment>
<keyword evidence="3 5" id="KW-0949">S-adenosyl-L-methionine</keyword>
<organism evidence="8 9">
    <name type="scientific">Staphylococcus cohnii</name>
    <dbReference type="NCBI Taxonomy" id="29382"/>
    <lineage>
        <taxon>Bacteria</taxon>
        <taxon>Bacillati</taxon>
        <taxon>Bacillota</taxon>
        <taxon>Bacilli</taxon>
        <taxon>Bacillales</taxon>
        <taxon>Staphylococcaceae</taxon>
        <taxon>Staphylococcus</taxon>
        <taxon>Staphylococcus cohnii species complex</taxon>
    </lineage>
</organism>
<evidence type="ECO:0000256" key="5">
    <source>
        <dbReference type="HAMAP-Rule" id="MF_02126"/>
    </source>
</evidence>
<dbReference type="InterPro" id="IPR019874">
    <property type="entry name" value="RF_methyltr_PrmC"/>
</dbReference>
<dbReference type="NCBIfam" id="TIGR00536">
    <property type="entry name" value="hemK_fam"/>
    <property type="match status" value="1"/>
</dbReference>
<dbReference type="PROSITE" id="PS00092">
    <property type="entry name" value="N6_MTASE"/>
    <property type="match status" value="1"/>
</dbReference>
<proteinExistence type="inferred from homology"/>
<dbReference type="AlphaFoldDB" id="A0A2T4LTL2"/>
<dbReference type="Gene3D" id="3.40.50.150">
    <property type="entry name" value="Vaccinia Virus protein VP39"/>
    <property type="match status" value="1"/>
</dbReference>
<dbReference type="InterPro" id="IPR007848">
    <property type="entry name" value="Small_mtfrase_dom"/>
</dbReference>
<dbReference type="RefSeq" id="WP_107384848.1">
    <property type="nucleotide sequence ID" value="NZ_CP188078.1"/>
</dbReference>
<comment type="caution">
    <text evidence="5">Lacks conserved residue(s) required for the propagation of feature annotation.</text>
</comment>
<reference evidence="8 9" key="1">
    <citation type="journal article" date="2016" name="Front. Microbiol.">
        <title>Comprehensive Phylogenetic Analysis of Bovine Non-aureus Staphylococci Species Based on Whole-Genome Sequencing.</title>
        <authorList>
            <person name="Naushad S."/>
            <person name="Barkema H.W."/>
            <person name="Luby C."/>
            <person name="Condas L.A."/>
            <person name="Nobrega D.B."/>
            <person name="Carson D.A."/>
            <person name="De Buck J."/>
        </authorList>
    </citation>
    <scope>NUCLEOTIDE SEQUENCE [LARGE SCALE GENOMIC DNA]</scope>
    <source>
        <strain evidence="8 9">SNUC 3829</strain>
    </source>
</reference>
<dbReference type="GO" id="GO:0102559">
    <property type="term" value="F:peptide chain release factor N(5)-glutamine methyltransferase activity"/>
    <property type="evidence" value="ECO:0007669"/>
    <property type="project" value="UniProtKB-EC"/>
</dbReference>
<dbReference type="GO" id="GO:0003676">
    <property type="term" value="F:nucleic acid binding"/>
    <property type="evidence" value="ECO:0007669"/>
    <property type="project" value="InterPro"/>
</dbReference>
<evidence type="ECO:0000256" key="4">
    <source>
        <dbReference type="ARBA" id="ARBA00048391"/>
    </source>
</evidence>
<dbReference type="InterPro" id="IPR004556">
    <property type="entry name" value="HemK-like"/>
</dbReference>
<dbReference type="GO" id="GO:0032259">
    <property type="term" value="P:methylation"/>
    <property type="evidence" value="ECO:0007669"/>
    <property type="project" value="UniProtKB-KW"/>
</dbReference>
<comment type="function">
    <text evidence="5">Methylates the class 1 translation termination release factors RF1/PrfA and RF2/PrfB on the glutamine residue of the universally conserved GGQ motif.</text>
</comment>
<evidence type="ECO:0000256" key="2">
    <source>
        <dbReference type="ARBA" id="ARBA00022679"/>
    </source>
</evidence>
<accession>A0A2T4LTL2</accession>
<dbReference type="InterPro" id="IPR002052">
    <property type="entry name" value="DNA_methylase_N6_adenine_CS"/>
</dbReference>
<feature type="domain" description="Release factor glutamine methyltransferase N-terminal" evidence="7">
    <location>
        <begin position="17"/>
        <end position="75"/>
    </location>
</feature>
<dbReference type="PANTHER" id="PTHR18895">
    <property type="entry name" value="HEMK METHYLTRANSFERASE"/>
    <property type="match status" value="1"/>
</dbReference>
<evidence type="ECO:0000256" key="3">
    <source>
        <dbReference type="ARBA" id="ARBA00022691"/>
    </source>
</evidence>
<keyword evidence="2 5" id="KW-0808">Transferase</keyword>
<dbReference type="PANTHER" id="PTHR18895:SF74">
    <property type="entry name" value="MTRF1L RELEASE FACTOR GLUTAMINE METHYLTRANSFERASE"/>
    <property type="match status" value="1"/>
</dbReference>
<feature type="binding site" evidence="5">
    <location>
        <position position="141"/>
    </location>
    <ligand>
        <name>S-adenosyl-L-methionine</name>
        <dbReference type="ChEBI" id="CHEBI:59789"/>
    </ligand>
</feature>
<evidence type="ECO:0000259" key="6">
    <source>
        <dbReference type="Pfam" id="PF05175"/>
    </source>
</evidence>
<feature type="binding site" evidence="5">
    <location>
        <begin position="118"/>
        <end position="122"/>
    </location>
    <ligand>
        <name>S-adenosyl-L-methionine</name>
        <dbReference type="ChEBI" id="CHEBI:59789"/>
    </ligand>
</feature>
<keyword evidence="1 5" id="KW-0489">Methyltransferase</keyword>
<dbReference type="Proteomes" id="UP000241208">
    <property type="component" value="Unassembled WGS sequence"/>
</dbReference>
<dbReference type="CDD" id="cd02440">
    <property type="entry name" value="AdoMet_MTases"/>
    <property type="match status" value="1"/>
</dbReference>
<dbReference type="EMBL" id="PYZR01000035">
    <property type="protein sequence ID" value="PTF66699.1"/>
    <property type="molecule type" value="Genomic_DNA"/>
</dbReference>
<comment type="catalytic activity">
    <reaction evidence="4 5">
        <text>L-glutaminyl-[peptide chain release factor] + S-adenosyl-L-methionine = N(5)-methyl-L-glutaminyl-[peptide chain release factor] + S-adenosyl-L-homocysteine + H(+)</text>
        <dbReference type="Rhea" id="RHEA:42896"/>
        <dbReference type="Rhea" id="RHEA-COMP:10271"/>
        <dbReference type="Rhea" id="RHEA-COMP:10272"/>
        <dbReference type="ChEBI" id="CHEBI:15378"/>
        <dbReference type="ChEBI" id="CHEBI:30011"/>
        <dbReference type="ChEBI" id="CHEBI:57856"/>
        <dbReference type="ChEBI" id="CHEBI:59789"/>
        <dbReference type="ChEBI" id="CHEBI:61891"/>
        <dbReference type="EC" id="2.1.1.297"/>
    </reaction>
</comment>
<feature type="binding site" evidence="5">
    <location>
        <begin position="185"/>
        <end position="188"/>
    </location>
    <ligand>
        <name>substrate</name>
    </ligand>
</feature>
<comment type="similarity">
    <text evidence="5">Belongs to the protein N5-glutamine methyltransferase family. PrmC subfamily.</text>
</comment>
<feature type="domain" description="Methyltransferase small" evidence="6">
    <location>
        <begin position="109"/>
        <end position="195"/>
    </location>
</feature>
<dbReference type="Pfam" id="PF05175">
    <property type="entry name" value="MTS"/>
    <property type="match status" value="1"/>
</dbReference>
<dbReference type="InterPro" id="IPR029063">
    <property type="entry name" value="SAM-dependent_MTases_sf"/>
</dbReference>
<dbReference type="EC" id="2.1.1.297" evidence="5"/>
<dbReference type="InterPro" id="IPR050320">
    <property type="entry name" value="N5-glutamine_MTase"/>
</dbReference>
<dbReference type="SUPFAM" id="SSF53335">
    <property type="entry name" value="S-adenosyl-L-methionine-dependent methyltransferases"/>
    <property type="match status" value="1"/>
</dbReference>
<dbReference type="NCBIfam" id="TIGR03534">
    <property type="entry name" value="RF_mod_PrmC"/>
    <property type="match status" value="1"/>
</dbReference>
<dbReference type="Gene3D" id="1.10.8.10">
    <property type="entry name" value="DNA helicase RuvA subunit, C-terminal domain"/>
    <property type="match status" value="1"/>
</dbReference>
<protein>
    <recommendedName>
        <fullName evidence="5">Release factor glutamine methyltransferase</fullName>
        <shortName evidence="5">RF MTase</shortName>
        <ecNumber evidence="5">2.1.1.297</ecNumber>
    </recommendedName>
    <alternativeName>
        <fullName evidence="5">N5-glutamine methyltransferase PrmC</fullName>
    </alternativeName>
    <alternativeName>
        <fullName evidence="5">Protein-(glutamine-N5) MTase PrmC</fullName>
    </alternativeName>
    <alternativeName>
        <fullName evidence="5">Protein-glutamine N-methyltransferase PrmC</fullName>
    </alternativeName>
</protein>